<proteinExistence type="predicted"/>
<dbReference type="GO" id="GO:0016020">
    <property type="term" value="C:membrane"/>
    <property type="evidence" value="ECO:0007669"/>
    <property type="project" value="UniProtKB-SubCell"/>
</dbReference>
<feature type="transmembrane region" description="Helical" evidence="5">
    <location>
        <begin position="300"/>
        <end position="324"/>
    </location>
</feature>
<dbReference type="GO" id="GO:0070916">
    <property type="term" value="C:inositol phosphoceramide synthase complex"/>
    <property type="evidence" value="ECO:0007669"/>
    <property type="project" value="TreeGrafter"/>
</dbReference>
<protein>
    <submittedName>
        <fullName evidence="7">Inositolphosphotransferase 1</fullName>
    </submittedName>
    <submittedName>
        <fullName evidence="8">Putative inositol phosphoesterase</fullName>
    </submittedName>
</protein>
<sequence length="416" mass="47915">MKNHVLGALVIIVQLWRRVVLSVLNGRNIFQFILNFFISFSPVLIWLSIFKNAGLIPNWTRPPIHVKLAMTLDRYIFDIFLYPIYGITSLSFLVALCGALIKYQELELQVTTIPMDATLLNSPHSLDADVTPFFERDSNPELFVEHYNNNNGRVSKSLETPKTKPLNCWCLATPILVPTSWFILNLVYWFRDPIRTPKDLLAWFLYVVCHLVAPIFTAIWLYLFQPPGALRLFSLGLGIQNIAGVVTHLIFPNVPPWYIYFYGEETIPDYDMPGFAAGLIRIDMIMGTHIHTAGFHISPIVFGALPSLHSAMAVMVFLFVSYYSRNMGVKIAYLLYVVLQWWATIYLDHHWRLDLIVGMLYSIASFSFLLFWSRGLSFVERNFILARKRCDFKNGSTAGMRIFRNTKLQTVFDPYS</sequence>
<evidence type="ECO:0000256" key="4">
    <source>
        <dbReference type="ARBA" id="ARBA00023136"/>
    </source>
</evidence>
<dbReference type="eggNOG" id="ENOG502QPKA">
    <property type="taxonomic scope" value="Eukaryota"/>
</dbReference>
<feature type="transmembrane region" description="Helical" evidence="5">
    <location>
        <begin position="230"/>
        <end position="251"/>
    </location>
</feature>
<evidence type="ECO:0000313" key="7">
    <source>
        <dbReference type="EMBL" id="ABN68081.2"/>
    </source>
</evidence>
<dbReference type="InterPro" id="IPR036938">
    <property type="entry name" value="PAP2/HPO_sf"/>
</dbReference>
<feature type="domain" description="Phosphatidic acid phosphatase type 2/haloperoxidase" evidence="6">
    <location>
        <begin position="230"/>
        <end position="370"/>
    </location>
</feature>
<feature type="transmembrane region" description="Helical" evidence="5">
    <location>
        <begin position="331"/>
        <end position="347"/>
    </location>
</feature>
<feature type="transmembrane region" description="Helical" evidence="5">
    <location>
        <begin position="32"/>
        <end position="50"/>
    </location>
</feature>
<dbReference type="GO" id="GO:0016740">
    <property type="term" value="F:transferase activity"/>
    <property type="evidence" value="ECO:0007669"/>
    <property type="project" value="UniProtKB-KW"/>
</dbReference>
<dbReference type="GeneID" id="4840725"/>
<dbReference type="SUPFAM" id="SSF48317">
    <property type="entry name" value="Acid phosphatase/Vanadium-dependent haloperoxidase"/>
    <property type="match status" value="1"/>
</dbReference>
<evidence type="ECO:0000256" key="1">
    <source>
        <dbReference type="ARBA" id="ARBA00004141"/>
    </source>
</evidence>
<dbReference type="OMA" id="IRIDMIM"/>
<dbReference type="PANTHER" id="PTHR31310">
    <property type="match status" value="1"/>
</dbReference>
<dbReference type="EMBL" id="CP000501">
    <property type="protein sequence ID" value="ABN68263.2"/>
    <property type="molecule type" value="Genomic_DNA"/>
</dbReference>
<dbReference type="OrthoDB" id="5784at2759"/>
<evidence type="ECO:0000256" key="5">
    <source>
        <dbReference type="SAM" id="Phobius"/>
    </source>
</evidence>
<dbReference type="RefSeq" id="XP_001386292.2">
    <property type="nucleotide sequence ID" value="XM_001386255.1"/>
</dbReference>
<keyword evidence="4 5" id="KW-0472">Membrane</keyword>
<keyword evidence="2 5" id="KW-0812">Transmembrane</keyword>
<dbReference type="KEGG" id="pic:PICST_63545"/>
<feature type="transmembrane region" description="Helical" evidence="5">
    <location>
        <begin position="353"/>
        <end position="372"/>
    </location>
</feature>
<dbReference type="GeneID" id="4840483"/>
<dbReference type="InterPro" id="IPR026841">
    <property type="entry name" value="Aur1/Ipt1"/>
</dbReference>
<feature type="transmembrane region" description="Helical" evidence="5">
    <location>
        <begin position="166"/>
        <end position="188"/>
    </location>
</feature>
<dbReference type="STRING" id="322104.A3LZ21"/>
<evidence type="ECO:0000313" key="9">
    <source>
        <dbReference type="Proteomes" id="UP000002258"/>
    </source>
</evidence>
<feature type="transmembrane region" description="Helical" evidence="5">
    <location>
        <begin position="6"/>
        <end position="25"/>
    </location>
</feature>
<name>A3LZ21_PICST</name>
<reference evidence="8 9" key="1">
    <citation type="journal article" date="2007" name="Nat. Biotechnol.">
        <title>Genome sequence of the lignocellulose-bioconverting and xylose-fermenting yeast Pichia stipitis.</title>
        <authorList>
            <person name="Jeffries T.W."/>
            <person name="Grigoriev I.V."/>
            <person name="Grimwood J."/>
            <person name="Laplaza J.M."/>
            <person name="Aerts A."/>
            <person name="Salamov A."/>
            <person name="Schmutz J."/>
            <person name="Lindquist E."/>
            <person name="Dehal P."/>
            <person name="Shapiro H."/>
            <person name="Jin Y.S."/>
            <person name="Passoth V."/>
            <person name="Richardson P.M."/>
        </authorList>
    </citation>
    <scope>NUCLEOTIDE SEQUENCE [LARGE SCALE GENOMIC DNA]</scope>
    <source>
        <strain evidence="9">ATCC 58785 / CBS 6054 / NBRC 10063 / NRRL Y-11545</strain>
        <strain evidence="8">CBS 6054</strain>
    </source>
</reference>
<dbReference type="HOGENOM" id="CLU_047580_1_0_1"/>
<dbReference type="KEGG" id="pic:PICST_49558"/>
<keyword evidence="9" id="KW-1185">Reference proteome</keyword>
<evidence type="ECO:0000256" key="2">
    <source>
        <dbReference type="ARBA" id="ARBA00022692"/>
    </source>
</evidence>
<dbReference type="InterPro" id="IPR000326">
    <property type="entry name" value="PAP2/HPO"/>
</dbReference>
<dbReference type="InterPro" id="IPR052185">
    <property type="entry name" value="IPC_Synthase-Related"/>
</dbReference>
<evidence type="ECO:0000313" key="8">
    <source>
        <dbReference type="EMBL" id="ABN68263.2"/>
    </source>
</evidence>
<feature type="transmembrane region" description="Helical" evidence="5">
    <location>
        <begin position="200"/>
        <end position="223"/>
    </location>
</feature>
<dbReference type="PANTHER" id="PTHR31310:SF8">
    <property type="entry name" value="INOSITOLPHOSPHOTRANSFERASE 1"/>
    <property type="match status" value="1"/>
</dbReference>
<feature type="transmembrane region" description="Helical" evidence="5">
    <location>
        <begin position="79"/>
        <end position="101"/>
    </location>
</feature>
<evidence type="ECO:0000259" key="6">
    <source>
        <dbReference type="SMART" id="SM00014"/>
    </source>
</evidence>
<dbReference type="RefSeq" id="XP_001386110.2">
    <property type="nucleotide sequence ID" value="XM_001386073.1"/>
</dbReference>
<dbReference type="Proteomes" id="UP000002258">
    <property type="component" value="Chromosome 7"/>
</dbReference>
<dbReference type="GO" id="GO:0030148">
    <property type="term" value="P:sphingolipid biosynthetic process"/>
    <property type="evidence" value="ECO:0007669"/>
    <property type="project" value="TreeGrafter"/>
</dbReference>
<organism evidence="8 9">
    <name type="scientific">Scheffersomyces stipitis (strain ATCC 58785 / CBS 6054 / NBRC 10063 / NRRL Y-11545)</name>
    <name type="common">Yeast</name>
    <name type="synonym">Pichia stipitis</name>
    <dbReference type="NCBI Taxonomy" id="322104"/>
    <lineage>
        <taxon>Eukaryota</taxon>
        <taxon>Fungi</taxon>
        <taxon>Dikarya</taxon>
        <taxon>Ascomycota</taxon>
        <taxon>Saccharomycotina</taxon>
        <taxon>Pichiomycetes</taxon>
        <taxon>Debaryomycetaceae</taxon>
        <taxon>Scheffersomyces</taxon>
    </lineage>
</organism>
<dbReference type="GO" id="GO:0006676">
    <property type="term" value="P:mannosyl diphosphorylinositol ceramide metabolic process"/>
    <property type="evidence" value="ECO:0007669"/>
    <property type="project" value="TreeGrafter"/>
</dbReference>
<dbReference type="FunCoup" id="A3LZ21">
    <property type="interactions" value="48"/>
</dbReference>
<dbReference type="InParanoid" id="A3LZ21"/>
<comment type="subcellular location">
    <subcellularLocation>
        <location evidence="1">Membrane</location>
        <topology evidence="1">Multi-pass membrane protein</topology>
    </subcellularLocation>
</comment>
<keyword evidence="7" id="KW-0808">Transferase</keyword>
<dbReference type="EMBL" id="CP000501">
    <property type="protein sequence ID" value="ABN68081.2"/>
    <property type="molecule type" value="Genomic_DNA"/>
</dbReference>
<dbReference type="SMART" id="SM00014">
    <property type="entry name" value="acidPPc"/>
    <property type="match status" value="1"/>
</dbReference>
<dbReference type="CDD" id="cd03386">
    <property type="entry name" value="PAP2_Aur1_like"/>
    <property type="match status" value="1"/>
</dbReference>
<evidence type="ECO:0000256" key="3">
    <source>
        <dbReference type="ARBA" id="ARBA00022989"/>
    </source>
</evidence>
<accession>A3LZ21</accession>
<gene>
    <name evidence="8" type="ORF">PICST_49558</name>
    <name evidence="7" type="ORF">PICST_63545</name>
</gene>
<dbReference type="Pfam" id="PF14378">
    <property type="entry name" value="PAP2_3"/>
    <property type="match status" value="1"/>
</dbReference>
<keyword evidence="3 5" id="KW-1133">Transmembrane helix</keyword>
<dbReference type="AlphaFoldDB" id="A3LZ21"/>